<dbReference type="AlphaFoldDB" id="A0ABD4ELH5"/>
<evidence type="ECO:0000313" key="2">
    <source>
        <dbReference type="Proteomes" id="UP000075763"/>
    </source>
</evidence>
<comment type="caution">
    <text evidence="1">The sequence shown here is derived from an EMBL/GenBank/DDBJ whole genome shotgun (WGS) entry which is preliminary data.</text>
</comment>
<organism evidence="1 2">
    <name type="scientific">Pseudoalteromonas tetraodonis</name>
    <dbReference type="NCBI Taxonomy" id="43659"/>
    <lineage>
        <taxon>Bacteria</taxon>
        <taxon>Pseudomonadati</taxon>
        <taxon>Pseudomonadota</taxon>
        <taxon>Gammaproteobacteria</taxon>
        <taxon>Alteromonadales</taxon>
        <taxon>Pseudoalteromonadaceae</taxon>
        <taxon>Pseudoalteromonas</taxon>
    </lineage>
</organism>
<protein>
    <submittedName>
        <fullName evidence="1">Uncharacterized protein</fullName>
    </submittedName>
</protein>
<gene>
    <name evidence="1" type="ORF">A2I96_14720</name>
</gene>
<evidence type="ECO:0000313" key="1">
    <source>
        <dbReference type="EMBL" id="KYL34840.1"/>
    </source>
</evidence>
<sequence length="204" mass="22998">MRDGRTIKLLNGEGEIVPKFYTVDRSGNVAKNITFGLKSNYSDYQIWTVQNVYDEDDVISRINQMYPEGLSEHGFQYLIKHGLVIFENGTRNPLQITHTTPMVEAIFELVRKSEFPQLPSRMQSMFAWCELDDAKKFNVSSGGACSIYEVESEQAFIADQNLLYLGGSIIGAYELARKYWAGERGNNCKLEAVIPLPVVIGNAI</sequence>
<dbReference type="SUPFAM" id="SSF56399">
    <property type="entry name" value="ADP-ribosylation"/>
    <property type="match status" value="1"/>
</dbReference>
<accession>A0ABD4ELH5</accession>
<dbReference type="EMBL" id="LVCN01000027">
    <property type="protein sequence ID" value="KYL34840.1"/>
    <property type="molecule type" value="Genomic_DNA"/>
</dbReference>
<reference evidence="1 2" key="1">
    <citation type="submission" date="2016-03" db="EMBL/GenBank/DDBJ databases">
        <authorList>
            <person name="Zhang H."/>
            <person name="Liu R."/>
            <person name="Wang M."/>
            <person name="Wang H."/>
            <person name="Wang L."/>
            <person name="Song L."/>
        </authorList>
    </citation>
    <scope>NUCLEOTIDE SEQUENCE [LARGE SCALE GENOMIC DNA]</scope>
    <source>
        <strain evidence="1 2">DSM 16099</strain>
    </source>
</reference>
<proteinExistence type="predicted"/>
<name>A0ABD4ELH5_9GAMM</name>
<dbReference type="Proteomes" id="UP000075763">
    <property type="component" value="Unassembled WGS sequence"/>
</dbReference>